<dbReference type="EMBL" id="NVQR01000061">
    <property type="protein sequence ID" value="PCH61743.1"/>
    <property type="molecule type" value="Genomic_DNA"/>
</dbReference>
<accession>A0A2A4MP96</accession>
<name>A0A2A4MP96_9GAMM</name>
<evidence type="ECO:0000256" key="5">
    <source>
        <dbReference type="SAM" id="SignalP"/>
    </source>
</evidence>
<keyword evidence="2 4" id="KW-0479">Metal-binding</keyword>
<evidence type="ECO:0000313" key="8">
    <source>
        <dbReference type="Proteomes" id="UP000218172"/>
    </source>
</evidence>
<dbReference type="GO" id="GO:0046872">
    <property type="term" value="F:metal ion binding"/>
    <property type="evidence" value="ECO:0007669"/>
    <property type="project" value="UniProtKB-KW"/>
</dbReference>
<evidence type="ECO:0000256" key="3">
    <source>
        <dbReference type="ARBA" id="ARBA00023004"/>
    </source>
</evidence>
<dbReference type="Proteomes" id="UP000218172">
    <property type="component" value="Unassembled WGS sequence"/>
</dbReference>
<evidence type="ECO:0000259" key="6">
    <source>
        <dbReference type="PROSITE" id="PS51007"/>
    </source>
</evidence>
<dbReference type="InterPro" id="IPR013427">
    <property type="entry name" value="Haem-bd_dom_put"/>
</dbReference>
<evidence type="ECO:0000256" key="1">
    <source>
        <dbReference type="ARBA" id="ARBA00022617"/>
    </source>
</evidence>
<dbReference type="AlphaFoldDB" id="A0A2A4MP96"/>
<keyword evidence="3 4" id="KW-0408">Iron</keyword>
<proteinExistence type="predicted"/>
<feature type="domain" description="Cytochrome c" evidence="6">
    <location>
        <begin position="120"/>
        <end position="255"/>
    </location>
</feature>
<organism evidence="7 8">
    <name type="scientific">SAR86 cluster bacterium</name>
    <dbReference type="NCBI Taxonomy" id="2030880"/>
    <lineage>
        <taxon>Bacteria</taxon>
        <taxon>Pseudomonadati</taxon>
        <taxon>Pseudomonadota</taxon>
        <taxon>Gammaproteobacteria</taxon>
        <taxon>SAR86 cluster</taxon>
    </lineage>
</organism>
<dbReference type="InterPro" id="IPR036909">
    <property type="entry name" value="Cyt_c-like_dom_sf"/>
</dbReference>
<dbReference type="PANTHER" id="PTHR33751">
    <property type="entry name" value="CBB3-TYPE CYTOCHROME C OXIDASE SUBUNIT FIXP"/>
    <property type="match status" value="1"/>
</dbReference>
<dbReference type="InterPro" id="IPR009056">
    <property type="entry name" value="Cyt_c-like_dom"/>
</dbReference>
<evidence type="ECO:0000256" key="2">
    <source>
        <dbReference type="ARBA" id="ARBA00022723"/>
    </source>
</evidence>
<comment type="caution">
    <text evidence="7">The sequence shown here is derived from an EMBL/GenBank/DDBJ whole genome shotgun (WGS) entry which is preliminary data.</text>
</comment>
<sequence>MFNRVACIYTAVFSVLISATAIAGVGEGQDLYNAYCQICHGGEGEGQAMGKPLTDSGAERLSDTELVAVITEGRSGTGMAAWGSSFDEKEILDIAGYVRTLQGGSGVLDLGDAVQVSNDPAVLAGEQLFNGVASCATCHTYRDQGGSIGPVLDGISSHLNDALLEQALLNPSQTIAAGFEVKEVELTDGKIIRGRFRNESELALQILSEDGKRWVTYFKARVNGISDSEESLMPDVYATLSAEQQQQIMAFLKSL</sequence>
<dbReference type="Gene3D" id="1.10.760.10">
    <property type="entry name" value="Cytochrome c-like domain"/>
    <property type="match status" value="2"/>
</dbReference>
<feature type="domain" description="Cytochrome c" evidence="6">
    <location>
        <begin position="23"/>
        <end position="102"/>
    </location>
</feature>
<dbReference type="InterPro" id="IPR050597">
    <property type="entry name" value="Cytochrome_c_Oxidase_Subunit"/>
</dbReference>
<protein>
    <recommendedName>
        <fullName evidence="6">Cytochrome c domain-containing protein</fullName>
    </recommendedName>
</protein>
<keyword evidence="1 4" id="KW-0349">Heme</keyword>
<dbReference type="SUPFAM" id="SSF46626">
    <property type="entry name" value="Cytochrome c"/>
    <property type="match status" value="2"/>
</dbReference>
<dbReference type="PANTHER" id="PTHR33751:SF1">
    <property type="entry name" value="CBB3-TYPE CYTOCHROME C OXIDASE SUBUNIT FIXP"/>
    <property type="match status" value="1"/>
</dbReference>
<keyword evidence="5" id="KW-0732">Signal</keyword>
<reference evidence="8" key="1">
    <citation type="submission" date="2017-08" db="EMBL/GenBank/DDBJ databases">
        <title>A dynamic microbial community with high functional redundancy inhabits the cold, oxic subseafloor aquifer.</title>
        <authorList>
            <person name="Tully B.J."/>
            <person name="Wheat C.G."/>
            <person name="Glazer B.T."/>
            <person name="Huber J.A."/>
        </authorList>
    </citation>
    <scope>NUCLEOTIDE SEQUENCE [LARGE SCALE GENOMIC DNA]</scope>
</reference>
<dbReference type="NCBIfam" id="TIGR02603">
    <property type="entry name" value="CxxCH_TIGR02603"/>
    <property type="match status" value="1"/>
</dbReference>
<dbReference type="Pfam" id="PF13442">
    <property type="entry name" value="Cytochrome_CBB3"/>
    <property type="match status" value="1"/>
</dbReference>
<feature type="signal peptide" evidence="5">
    <location>
        <begin position="1"/>
        <end position="23"/>
    </location>
</feature>
<gene>
    <name evidence="7" type="ORF">COC19_04390</name>
</gene>
<evidence type="ECO:0000313" key="7">
    <source>
        <dbReference type="EMBL" id="PCH61743.1"/>
    </source>
</evidence>
<dbReference type="PROSITE" id="PS51007">
    <property type="entry name" value="CYTC"/>
    <property type="match status" value="2"/>
</dbReference>
<dbReference type="GO" id="GO:0020037">
    <property type="term" value="F:heme binding"/>
    <property type="evidence" value="ECO:0007669"/>
    <property type="project" value="InterPro"/>
</dbReference>
<dbReference type="GO" id="GO:0009055">
    <property type="term" value="F:electron transfer activity"/>
    <property type="evidence" value="ECO:0007669"/>
    <property type="project" value="InterPro"/>
</dbReference>
<feature type="chain" id="PRO_5013218051" description="Cytochrome c domain-containing protein" evidence="5">
    <location>
        <begin position="24"/>
        <end position="255"/>
    </location>
</feature>
<evidence type="ECO:0000256" key="4">
    <source>
        <dbReference type="PROSITE-ProRule" id="PRU00433"/>
    </source>
</evidence>